<evidence type="ECO:0000259" key="8">
    <source>
        <dbReference type="PROSITE" id="PS50109"/>
    </source>
</evidence>
<dbReference type="InterPro" id="IPR005467">
    <property type="entry name" value="His_kinase_dom"/>
</dbReference>
<keyword evidence="7" id="KW-1133">Transmembrane helix</keyword>
<dbReference type="InterPro" id="IPR050351">
    <property type="entry name" value="BphY/WalK/GraS-like"/>
</dbReference>
<dbReference type="AlphaFoldDB" id="K2BU96"/>
<dbReference type="EMBL" id="AMFJ01021671">
    <property type="protein sequence ID" value="EKD65799.1"/>
    <property type="molecule type" value="Genomic_DNA"/>
</dbReference>
<dbReference type="SUPFAM" id="SSF55874">
    <property type="entry name" value="ATPase domain of HSP90 chaperone/DNA topoisomerase II/histidine kinase"/>
    <property type="match status" value="1"/>
</dbReference>
<dbReference type="PANTHER" id="PTHR45453:SF1">
    <property type="entry name" value="PHOSPHATE REGULON SENSOR PROTEIN PHOR"/>
    <property type="match status" value="1"/>
</dbReference>
<dbReference type="GO" id="GO:0005886">
    <property type="term" value="C:plasma membrane"/>
    <property type="evidence" value="ECO:0007669"/>
    <property type="project" value="TreeGrafter"/>
</dbReference>
<evidence type="ECO:0000256" key="6">
    <source>
        <dbReference type="ARBA" id="ARBA00023012"/>
    </source>
</evidence>
<dbReference type="Gene3D" id="3.30.565.10">
    <property type="entry name" value="Histidine kinase-like ATPase, C-terminal domain"/>
    <property type="match status" value="1"/>
</dbReference>
<dbReference type="InterPro" id="IPR003661">
    <property type="entry name" value="HisK_dim/P_dom"/>
</dbReference>
<dbReference type="Pfam" id="PF00512">
    <property type="entry name" value="HisKA"/>
    <property type="match status" value="1"/>
</dbReference>
<accession>K2BU96</accession>
<evidence type="ECO:0000256" key="7">
    <source>
        <dbReference type="SAM" id="Phobius"/>
    </source>
</evidence>
<dbReference type="SMART" id="SM00388">
    <property type="entry name" value="HisKA"/>
    <property type="match status" value="1"/>
</dbReference>
<keyword evidence="6" id="KW-0902">Two-component regulatory system</keyword>
<dbReference type="PANTHER" id="PTHR45453">
    <property type="entry name" value="PHOSPHATE REGULON SENSOR PROTEIN PHOR"/>
    <property type="match status" value="1"/>
</dbReference>
<reference evidence="9" key="1">
    <citation type="journal article" date="2012" name="Science">
        <title>Fermentation, hydrogen, and sulfur metabolism in multiple uncultivated bacterial phyla.</title>
        <authorList>
            <person name="Wrighton K.C."/>
            <person name="Thomas B.C."/>
            <person name="Sharon I."/>
            <person name="Miller C.S."/>
            <person name="Castelle C.J."/>
            <person name="VerBerkmoes N.C."/>
            <person name="Wilkins M.J."/>
            <person name="Hettich R.L."/>
            <person name="Lipton M.S."/>
            <person name="Williams K.H."/>
            <person name="Long P.E."/>
            <person name="Banfield J.F."/>
        </authorList>
    </citation>
    <scope>NUCLEOTIDE SEQUENCE [LARGE SCALE GENOMIC DNA]</scope>
</reference>
<keyword evidence="4" id="KW-0808">Transferase</keyword>
<keyword evidence="3" id="KW-0597">Phosphoprotein</keyword>
<evidence type="ECO:0000256" key="2">
    <source>
        <dbReference type="ARBA" id="ARBA00012438"/>
    </source>
</evidence>
<comment type="caution">
    <text evidence="9">The sequence shown here is derived from an EMBL/GenBank/DDBJ whole genome shotgun (WGS) entry which is preliminary data.</text>
</comment>
<feature type="domain" description="Histidine kinase" evidence="8">
    <location>
        <begin position="233"/>
        <end position="447"/>
    </location>
</feature>
<dbReference type="InterPro" id="IPR036097">
    <property type="entry name" value="HisK_dim/P_sf"/>
</dbReference>
<dbReference type="EC" id="2.7.13.3" evidence="2"/>
<proteinExistence type="predicted"/>
<evidence type="ECO:0000256" key="4">
    <source>
        <dbReference type="ARBA" id="ARBA00022679"/>
    </source>
</evidence>
<dbReference type="GO" id="GO:0016036">
    <property type="term" value="P:cellular response to phosphate starvation"/>
    <property type="evidence" value="ECO:0007669"/>
    <property type="project" value="TreeGrafter"/>
</dbReference>
<feature type="transmembrane region" description="Helical" evidence="7">
    <location>
        <begin position="153"/>
        <end position="172"/>
    </location>
</feature>
<name>K2BU96_9BACT</name>
<dbReference type="GO" id="GO:0000155">
    <property type="term" value="F:phosphorelay sensor kinase activity"/>
    <property type="evidence" value="ECO:0007669"/>
    <property type="project" value="InterPro"/>
</dbReference>
<keyword evidence="7" id="KW-0812">Transmembrane</keyword>
<feature type="transmembrane region" description="Helical" evidence="7">
    <location>
        <begin position="7"/>
        <end position="29"/>
    </location>
</feature>
<evidence type="ECO:0000256" key="5">
    <source>
        <dbReference type="ARBA" id="ARBA00022777"/>
    </source>
</evidence>
<dbReference type="Gene3D" id="1.10.287.130">
    <property type="match status" value="1"/>
</dbReference>
<dbReference type="InterPro" id="IPR003594">
    <property type="entry name" value="HATPase_dom"/>
</dbReference>
<gene>
    <name evidence="9" type="ORF">ACD_49C00085G0014</name>
</gene>
<evidence type="ECO:0000313" key="9">
    <source>
        <dbReference type="EMBL" id="EKD65799.1"/>
    </source>
</evidence>
<keyword evidence="7" id="KW-0472">Membrane</keyword>
<dbReference type="InterPro" id="IPR036890">
    <property type="entry name" value="HATPase_C_sf"/>
</dbReference>
<dbReference type="SUPFAM" id="SSF47384">
    <property type="entry name" value="Homodimeric domain of signal transducing histidine kinase"/>
    <property type="match status" value="1"/>
</dbReference>
<organism evidence="9">
    <name type="scientific">uncultured bacterium</name>
    <name type="common">gcode 4</name>
    <dbReference type="NCBI Taxonomy" id="1234023"/>
    <lineage>
        <taxon>Bacteria</taxon>
        <taxon>environmental samples</taxon>
    </lineage>
</organism>
<comment type="catalytic activity">
    <reaction evidence="1">
        <text>ATP + protein L-histidine = ADP + protein N-phospho-L-histidine.</text>
        <dbReference type="EC" id="2.7.13.3"/>
    </reaction>
</comment>
<protein>
    <recommendedName>
        <fullName evidence="2">histidine kinase</fullName>
        <ecNumber evidence="2">2.7.13.3</ecNumber>
    </recommendedName>
</protein>
<dbReference type="Pfam" id="PF02518">
    <property type="entry name" value="HATPase_c"/>
    <property type="match status" value="1"/>
</dbReference>
<dbReference type="PROSITE" id="PS50109">
    <property type="entry name" value="HIS_KIN"/>
    <property type="match status" value="1"/>
</dbReference>
<evidence type="ECO:0000256" key="1">
    <source>
        <dbReference type="ARBA" id="ARBA00000085"/>
    </source>
</evidence>
<dbReference type="GO" id="GO:0004721">
    <property type="term" value="F:phosphoprotein phosphatase activity"/>
    <property type="evidence" value="ECO:0007669"/>
    <property type="project" value="TreeGrafter"/>
</dbReference>
<evidence type="ECO:0000256" key="3">
    <source>
        <dbReference type="ARBA" id="ARBA00022553"/>
    </source>
</evidence>
<dbReference type="CDD" id="cd00082">
    <property type="entry name" value="HisKA"/>
    <property type="match status" value="1"/>
</dbReference>
<keyword evidence="5 9" id="KW-0418">Kinase</keyword>
<sequence>MKFSQKFLIANILILWFVVVANIFALKYFSSIYFEDYVVGVKKQTIKNNINFETISKILWSEYLDDATVEEYKKITKDLSNISSSLEEFSNDPKVSDASLVESMQQIWLSGVAIEKVIWTNALQSFFSNISNFFKIDYSTLEWIFVIKTLKSILYFNLFLIVLISGVIYAWIKLTFKPISQVISNLSNIIYKKEYKNIFYNKKDEFYPLIEWINNLNKSLSLQEKIRSDFLSDLSHEIKTPITAVKCYIEWIEDGILELDEKNIKLLHSEIDRLIKITNLIMDYEKEESKKNDDIFIEKFDLIELLEFVKSEYLSELQKNNSEVTFNFLKKFNLSADRDKFTQILHNIFSNFIKYAGKNKKMEITFSNKKNYSVITFSDNWSGVNEEDLPFLKEKFYKWEKVRNKNSDLWVGIWLSIIDKIVKNHNWIFEINSVNKKWFEIKISLPK</sequence>